<comment type="similarity">
    <text evidence="2">Belongs to the SusD family.</text>
</comment>
<dbReference type="InterPro" id="IPR012944">
    <property type="entry name" value="SusD_RagB_dom"/>
</dbReference>
<feature type="domain" description="SusD-like N-terminal" evidence="7">
    <location>
        <begin position="93"/>
        <end position="219"/>
    </location>
</feature>
<proteinExistence type="inferred from homology"/>
<dbReference type="PROSITE" id="PS51257">
    <property type="entry name" value="PROKAR_LIPOPROTEIN"/>
    <property type="match status" value="1"/>
</dbReference>
<dbReference type="InterPro" id="IPR033985">
    <property type="entry name" value="SusD-like_N"/>
</dbReference>
<reference evidence="8 9" key="1">
    <citation type="submission" date="2020-05" db="EMBL/GenBank/DDBJ databases">
        <title>Genomic Encyclopedia of Type Strains, Phase IV (KMG-V): Genome sequencing to study the core and pangenomes of soil and plant-associated prokaryotes.</title>
        <authorList>
            <person name="Whitman W."/>
        </authorList>
    </citation>
    <scope>NUCLEOTIDE SEQUENCE [LARGE SCALE GENOMIC DNA]</scope>
    <source>
        <strain evidence="8 9">9A</strain>
    </source>
</reference>
<comment type="caution">
    <text evidence="8">The sequence shown here is derived from an EMBL/GenBank/DDBJ whole genome shotgun (WGS) entry which is preliminary data.</text>
</comment>
<evidence type="ECO:0000313" key="8">
    <source>
        <dbReference type="EMBL" id="NRT19438.1"/>
    </source>
</evidence>
<keyword evidence="5" id="KW-0998">Cell outer membrane</keyword>
<evidence type="ECO:0000259" key="6">
    <source>
        <dbReference type="Pfam" id="PF07980"/>
    </source>
</evidence>
<dbReference type="RefSeq" id="WP_173810160.1">
    <property type="nucleotide sequence ID" value="NZ_JABSNP010000009.1"/>
</dbReference>
<evidence type="ECO:0008006" key="10">
    <source>
        <dbReference type="Google" id="ProtNLM"/>
    </source>
</evidence>
<comment type="subcellular location">
    <subcellularLocation>
        <location evidence="1">Cell outer membrane</location>
    </subcellularLocation>
</comment>
<evidence type="ECO:0000256" key="2">
    <source>
        <dbReference type="ARBA" id="ARBA00006275"/>
    </source>
</evidence>
<dbReference type="Gene3D" id="1.25.40.390">
    <property type="match status" value="1"/>
</dbReference>
<dbReference type="Proteomes" id="UP000779507">
    <property type="component" value="Unassembled WGS sequence"/>
</dbReference>
<dbReference type="Pfam" id="PF07980">
    <property type="entry name" value="SusD_RagB"/>
    <property type="match status" value="1"/>
</dbReference>
<dbReference type="SUPFAM" id="SSF48452">
    <property type="entry name" value="TPR-like"/>
    <property type="match status" value="1"/>
</dbReference>
<name>A0ABX2FQI6_9BACT</name>
<gene>
    <name evidence="8" type="ORF">HNP98_002267</name>
</gene>
<dbReference type="InterPro" id="IPR011990">
    <property type="entry name" value="TPR-like_helical_dom_sf"/>
</dbReference>
<evidence type="ECO:0000313" key="9">
    <source>
        <dbReference type="Proteomes" id="UP000779507"/>
    </source>
</evidence>
<accession>A0ABX2FQI6</accession>
<protein>
    <recommendedName>
        <fullName evidence="10">RagB/SusD family nutrient uptake outer membrane protein</fullName>
    </recommendedName>
</protein>
<dbReference type="EMBL" id="JABSNP010000009">
    <property type="protein sequence ID" value="NRT19438.1"/>
    <property type="molecule type" value="Genomic_DNA"/>
</dbReference>
<evidence type="ECO:0000259" key="7">
    <source>
        <dbReference type="Pfam" id="PF14322"/>
    </source>
</evidence>
<evidence type="ECO:0000256" key="1">
    <source>
        <dbReference type="ARBA" id="ARBA00004442"/>
    </source>
</evidence>
<evidence type="ECO:0000256" key="5">
    <source>
        <dbReference type="ARBA" id="ARBA00023237"/>
    </source>
</evidence>
<keyword evidence="3" id="KW-0732">Signal</keyword>
<keyword evidence="9" id="KW-1185">Reference proteome</keyword>
<dbReference type="CDD" id="cd08977">
    <property type="entry name" value="SusD"/>
    <property type="match status" value="1"/>
</dbReference>
<keyword evidence="4" id="KW-0472">Membrane</keyword>
<organism evidence="8 9">
    <name type="scientific">Hymenobacter caeli</name>
    <dbReference type="NCBI Taxonomy" id="2735894"/>
    <lineage>
        <taxon>Bacteria</taxon>
        <taxon>Pseudomonadati</taxon>
        <taxon>Bacteroidota</taxon>
        <taxon>Cytophagia</taxon>
        <taxon>Cytophagales</taxon>
        <taxon>Hymenobacteraceae</taxon>
        <taxon>Hymenobacter</taxon>
    </lineage>
</organism>
<feature type="domain" description="RagB/SusD" evidence="6">
    <location>
        <begin position="338"/>
        <end position="566"/>
    </location>
</feature>
<sequence>MKNLTKILVGAASVVLLATGCKGVLDEKPYDFYAPENVYKTADDAEAAIAGVYADFNSYDWFTKPYWEWLSEDDDHASGQPFAMNNIGAGNYLGDYKTPIMFTGPYNIIARANSVLERVPAIDMDVVRKNRILGEAHFLRAFSYFVLVRLFGPVPLRTASLTDITDTNLPRAAVADVYKQIIDDLQQGETLMPYQDEPGAGALGHANKGAAQALLAKVYATIGSASLKGAQLTVQGGPQTHTGPQNGFYTYDKDVVAGYEGFDSKTYYQLAKDEAGKLIASGKYSLFPNYMDLWKKSNDNLVEHIFMNQTLSGNLTHTNYVSNYFTSPDLGGRQYLWMDTYFYNTFTANDDRVRQGITHFWFEDYGTGPAYYFYPRSDSAKYRIVKINTKPGAVPVKGDTTLASYSNKAQILKYYVPGKAAAPNNPDGTSDAINYPLLRYADVLLTYAEAETELNGNTADARKYFVQVRRRSNQNVTTAQDPLLDPVGLSQLQLRSAIFAERDQEMYEESNRRYDLIRWGVFLPVMNKIGITLQNITKTRTPRNLLLPLPVAETQSNTTIAQNPGW</sequence>
<dbReference type="Pfam" id="PF14322">
    <property type="entry name" value="SusD-like_3"/>
    <property type="match status" value="1"/>
</dbReference>
<evidence type="ECO:0000256" key="3">
    <source>
        <dbReference type="ARBA" id="ARBA00022729"/>
    </source>
</evidence>
<evidence type="ECO:0000256" key="4">
    <source>
        <dbReference type="ARBA" id="ARBA00023136"/>
    </source>
</evidence>